<proteinExistence type="predicted"/>
<dbReference type="Gene3D" id="2.60.40.10">
    <property type="entry name" value="Immunoglobulins"/>
    <property type="match status" value="1"/>
</dbReference>
<keyword evidence="1" id="KW-1133">Transmembrane helix</keyword>
<dbReference type="AlphaFoldDB" id="A0AAU7ZMC4"/>
<reference evidence="3" key="1">
    <citation type="submission" date="2023-08" db="EMBL/GenBank/DDBJ databases">
        <authorList>
            <person name="Messyasz A."/>
            <person name="Mannisto M.K."/>
            <person name="Kerkhof L.J."/>
            <person name="Haggblom M."/>
        </authorList>
    </citation>
    <scope>NUCLEOTIDE SEQUENCE</scope>
    <source>
        <strain evidence="3">X5P6</strain>
    </source>
</reference>
<evidence type="ECO:0000256" key="1">
    <source>
        <dbReference type="SAM" id="Phobius"/>
    </source>
</evidence>
<sequence length="207" mass="21159">MSSKAVSGHFSLYPLRRNFLAIAQSIIPFVLLALFAVPLEAQQPSTTALAITHNGTPTTSIAQGTVATLTATVSQAGSPVALGQVAFCDAAAPFCTDVHLLGTSQLTTSGNAVFSFIPAIGTHSYKAIFRGTNGLTASSSTVGTLTVTGTHPTTSTIASTGTPGAYTLNAIVSSSSGSPTGAVSFVDTTKEVPFWQSLPSRRPQPDQ</sequence>
<name>A0AAU7ZMC4_9BACT</name>
<feature type="domain" description="Bacterial Ig-like" evidence="2">
    <location>
        <begin position="57"/>
        <end position="148"/>
    </location>
</feature>
<keyword evidence="1" id="KW-0472">Membrane</keyword>
<evidence type="ECO:0000259" key="2">
    <source>
        <dbReference type="Pfam" id="PF16640"/>
    </source>
</evidence>
<dbReference type="KEGG" id="tpsc:RBB77_18280"/>
<protein>
    <submittedName>
        <fullName evidence="3">Ig-like domain-containing protein</fullName>
    </submittedName>
</protein>
<dbReference type="InterPro" id="IPR032109">
    <property type="entry name" value="Big_3_5"/>
</dbReference>
<organism evidence="3">
    <name type="scientific">Tunturiibacter psychrotolerans</name>
    <dbReference type="NCBI Taxonomy" id="3069686"/>
    <lineage>
        <taxon>Bacteria</taxon>
        <taxon>Pseudomonadati</taxon>
        <taxon>Acidobacteriota</taxon>
        <taxon>Terriglobia</taxon>
        <taxon>Terriglobales</taxon>
        <taxon>Acidobacteriaceae</taxon>
        <taxon>Tunturiibacter</taxon>
    </lineage>
</organism>
<dbReference type="RefSeq" id="WP_353063214.1">
    <property type="nucleotide sequence ID" value="NZ_CP132942.1"/>
</dbReference>
<keyword evidence="1" id="KW-0812">Transmembrane</keyword>
<evidence type="ECO:0000313" key="3">
    <source>
        <dbReference type="EMBL" id="XCB32368.1"/>
    </source>
</evidence>
<accession>A0AAU7ZMC4</accession>
<dbReference type="InterPro" id="IPR013783">
    <property type="entry name" value="Ig-like_fold"/>
</dbReference>
<dbReference type="Pfam" id="PF16640">
    <property type="entry name" value="Big_3_5"/>
    <property type="match status" value="1"/>
</dbReference>
<feature type="transmembrane region" description="Helical" evidence="1">
    <location>
        <begin position="20"/>
        <end position="39"/>
    </location>
</feature>
<dbReference type="EMBL" id="CP132942">
    <property type="protein sequence ID" value="XCB32368.1"/>
    <property type="molecule type" value="Genomic_DNA"/>
</dbReference>
<reference evidence="3" key="2">
    <citation type="journal article" date="2024" name="Environ. Microbiol.">
        <title>Genome analysis and description of Tunturibacter gen. nov. expands the diversity of Terriglobia in tundra soils.</title>
        <authorList>
            <person name="Messyasz A."/>
            <person name="Mannisto M.K."/>
            <person name="Kerkhof L.J."/>
            <person name="Haggblom M.M."/>
        </authorList>
    </citation>
    <scope>NUCLEOTIDE SEQUENCE</scope>
    <source>
        <strain evidence="3">X5P6</strain>
    </source>
</reference>
<gene>
    <name evidence="3" type="ORF">RBB77_18280</name>
</gene>